<protein>
    <submittedName>
        <fullName evidence="2">Uncharacterized protein</fullName>
    </submittedName>
</protein>
<reference evidence="2 3" key="1">
    <citation type="journal article" date="2011" name="Proc. Natl. Acad. Sci. U.S.A.">
        <title>Comparative genomics of xylose-fermenting fungi for enhanced biofuel production.</title>
        <authorList>
            <person name="Wohlbach D.J."/>
            <person name="Kuo A."/>
            <person name="Sato T.K."/>
            <person name="Potts K.M."/>
            <person name="Salamov A.A."/>
            <person name="LaButti K.M."/>
            <person name="Sun H."/>
            <person name="Clum A."/>
            <person name="Pangilinan J.L."/>
            <person name="Lindquist E.A."/>
            <person name="Lucas S."/>
            <person name="Lapidus A."/>
            <person name="Jin M."/>
            <person name="Gunawan C."/>
            <person name="Balan V."/>
            <person name="Dale B.E."/>
            <person name="Jeffries T.W."/>
            <person name="Zinkel R."/>
            <person name="Barry K.W."/>
            <person name="Grigoriev I.V."/>
            <person name="Gasch A.P."/>
        </authorList>
    </citation>
    <scope>NUCLEOTIDE SEQUENCE [LARGE SCALE GENOMIC DNA]</scope>
    <source>
        <strain evidence="3">NRRL Y-27907 / 11-Y1</strain>
    </source>
</reference>
<dbReference type="Proteomes" id="UP000000709">
    <property type="component" value="Unassembled WGS sequence"/>
</dbReference>
<gene>
    <name evidence="2" type="ORF">SPAPADRAFT_62170</name>
</gene>
<feature type="transmembrane region" description="Helical" evidence="1">
    <location>
        <begin position="273"/>
        <end position="296"/>
    </location>
</feature>
<dbReference type="RefSeq" id="XP_007376339.1">
    <property type="nucleotide sequence ID" value="XM_007376277.1"/>
</dbReference>
<keyword evidence="1" id="KW-0472">Membrane</keyword>
<dbReference type="HOGENOM" id="CLU_921865_0_0_1"/>
<keyword evidence="3" id="KW-1185">Reference proteome</keyword>
<dbReference type="GeneID" id="18874203"/>
<dbReference type="InParanoid" id="G3AQL4"/>
<dbReference type="EMBL" id="GL996503">
    <property type="protein sequence ID" value="EGW31561.1"/>
    <property type="molecule type" value="Genomic_DNA"/>
</dbReference>
<dbReference type="OMA" id="CFQAAEH"/>
<organism evidence="3">
    <name type="scientific">Spathaspora passalidarum (strain NRRL Y-27907 / 11-Y1)</name>
    <dbReference type="NCBI Taxonomy" id="619300"/>
    <lineage>
        <taxon>Eukaryota</taxon>
        <taxon>Fungi</taxon>
        <taxon>Dikarya</taxon>
        <taxon>Ascomycota</taxon>
        <taxon>Saccharomycotina</taxon>
        <taxon>Pichiomycetes</taxon>
        <taxon>Debaryomycetaceae</taxon>
        <taxon>Spathaspora</taxon>
    </lineage>
</organism>
<dbReference type="OrthoDB" id="4079976at2759"/>
<accession>G3AQL4</accession>
<keyword evidence="1" id="KW-1133">Transmembrane helix</keyword>
<evidence type="ECO:0000313" key="3">
    <source>
        <dbReference type="Proteomes" id="UP000000709"/>
    </source>
</evidence>
<proteinExistence type="predicted"/>
<dbReference type="KEGG" id="spaa:SPAPADRAFT_62170"/>
<name>G3AQL4_SPAPN</name>
<sequence>MSYNFRDRADSFDFPTTTQADFHQQQQMTKVQIFERVYYRGTGQYLISLKRELSVFYDILFTYATLLKKIPPLRDVDSLAITAKIYMESLEKDFNDAITPKNMARWDQRGIDQDIKEVTLLLLDAAVEGLELTNKSINCTHLLFENFSNLSGLAIPEALNKSRAVLHSVTRVRNQLRLVQHWSGTDEELIYLEEASQRLIGEQRVLRDAFLVLEGSLIRYFLRVIAKNFHTDEITVEDCTFIYRRQLLSVVQYQCIVIPFDTEQEHQESKNKYMNTGIILILAFGLLMSFACLRLYDLVTSR</sequence>
<evidence type="ECO:0000313" key="2">
    <source>
        <dbReference type="EMBL" id="EGW31561.1"/>
    </source>
</evidence>
<dbReference type="eggNOG" id="ENOG502RQQR">
    <property type="taxonomic scope" value="Eukaryota"/>
</dbReference>
<evidence type="ECO:0000256" key="1">
    <source>
        <dbReference type="SAM" id="Phobius"/>
    </source>
</evidence>
<keyword evidence="1" id="KW-0812">Transmembrane</keyword>
<dbReference type="AlphaFoldDB" id="G3AQL4"/>